<dbReference type="Gene3D" id="3.40.630.40">
    <property type="entry name" value="Zn-dependent exopeptidases"/>
    <property type="match status" value="1"/>
</dbReference>
<evidence type="ECO:0000313" key="5">
    <source>
        <dbReference type="EMBL" id="MFD0798489.1"/>
    </source>
</evidence>
<sequence>MKISNYVIAVLIYLSVLPLSYSQSPDKLVIVIDPGHGGIDAGAIGINGVAEKDIVLSIAMKLDSLNNKLYDNRFDIYLTRYRDTLISLRDRVQLAKRLPADVFISLHCNQAINKRAKGTEVYVDEMEKRFSKTSVELASTIQKRLNEKLSFSSRGVKFANFQVLRGTTDSCPAVLLELGFLSSVDEAKHLTKEEKHNGIALAILECINKIK</sequence>
<dbReference type="EC" id="3.5.1.28" evidence="2"/>
<dbReference type="Pfam" id="PF01520">
    <property type="entry name" value="Amidase_3"/>
    <property type="match status" value="1"/>
</dbReference>
<dbReference type="EMBL" id="JBHTHY010000011">
    <property type="protein sequence ID" value="MFD0798489.1"/>
    <property type="molecule type" value="Genomic_DNA"/>
</dbReference>
<organism evidence="5 6">
    <name type="scientific">Maribacter chungangensis</name>
    <dbReference type="NCBI Taxonomy" id="1069117"/>
    <lineage>
        <taxon>Bacteria</taxon>
        <taxon>Pseudomonadati</taxon>
        <taxon>Bacteroidota</taxon>
        <taxon>Flavobacteriia</taxon>
        <taxon>Flavobacteriales</taxon>
        <taxon>Flavobacteriaceae</taxon>
        <taxon>Maribacter</taxon>
    </lineage>
</organism>
<evidence type="ECO:0000256" key="1">
    <source>
        <dbReference type="ARBA" id="ARBA00001561"/>
    </source>
</evidence>
<dbReference type="CDD" id="cd02696">
    <property type="entry name" value="MurNAc-LAA"/>
    <property type="match status" value="1"/>
</dbReference>
<evidence type="ECO:0000259" key="4">
    <source>
        <dbReference type="SMART" id="SM00646"/>
    </source>
</evidence>
<dbReference type="PANTHER" id="PTHR30404:SF0">
    <property type="entry name" value="N-ACETYLMURAMOYL-L-ALANINE AMIDASE AMIC"/>
    <property type="match status" value="1"/>
</dbReference>
<comment type="catalytic activity">
    <reaction evidence="1">
        <text>Hydrolyzes the link between N-acetylmuramoyl residues and L-amino acid residues in certain cell-wall glycopeptides.</text>
        <dbReference type="EC" id="3.5.1.28"/>
    </reaction>
</comment>
<evidence type="ECO:0000313" key="6">
    <source>
        <dbReference type="Proteomes" id="UP001597012"/>
    </source>
</evidence>
<dbReference type="SUPFAM" id="SSF53187">
    <property type="entry name" value="Zn-dependent exopeptidases"/>
    <property type="match status" value="1"/>
</dbReference>
<protein>
    <recommendedName>
        <fullName evidence="2">N-acetylmuramoyl-L-alanine amidase</fullName>
        <ecNumber evidence="2">3.5.1.28</ecNumber>
    </recommendedName>
</protein>
<evidence type="ECO:0000256" key="3">
    <source>
        <dbReference type="ARBA" id="ARBA00022801"/>
    </source>
</evidence>
<dbReference type="SMART" id="SM00646">
    <property type="entry name" value="Ami_3"/>
    <property type="match status" value="1"/>
</dbReference>
<dbReference type="Proteomes" id="UP001597012">
    <property type="component" value="Unassembled WGS sequence"/>
</dbReference>
<dbReference type="PANTHER" id="PTHR30404">
    <property type="entry name" value="N-ACETYLMURAMOYL-L-ALANINE AMIDASE"/>
    <property type="match status" value="1"/>
</dbReference>
<proteinExistence type="predicted"/>
<dbReference type="InterPro" id="IPR002508">
    <property type="entry name" value="MurNAc-LAA_cat"/>
</dbReference>
<gene>
    <name evidence="5" type="ORF">ACFQZJ_13535</name>
</gene>
<keyword evidence="3" id="KW-0378">Hydrolase</keyword>
<evidence type="ECO:0000256" key="2">
    <source>
        <dbReference type="ARBA" id="ARBA00011901"/>
    </source>
</evidence>
<comment type="caution">
    <text evidence="5">The sequence shown here is derived from an EMBL/GenBank/DDBJ whole genome shotgun (WGS) entry which is preliminary data.</text>
</comment>
<dbReference type="RefSeq" id="WP_379935254.1">
    <property type="nucleotide sequence ID" value="NZ_JBHTHY010000011.1"/>
</dbReference>
<keyword evidence="6" id="KW-1185">Reference proteome</keyword>
<dbReference type="InterPro" id="IPR050695">
    <property type="entry name" value="N-acetylmuramoyl_amidase_3"/>
</dbReference>
<name>A0ABW3B662_9FLAO</name>
<feature type="domain" description="MurNAc-LAA" evidence="4">
    <location>
        <begin position="92"/>
        <end position="208"/>
    </location>
</feature>
<accession>A0ABW3B662</accession>
<reference evidence="6" key="1">
    <citation type="journal article" date="2019" name="Int. J. Syst. Evol. Microbiol.">
        <title>The Global Catalogue of Microorganisms (GCM) 10K type strain sequencing project: providing services to taxonomists for standard genome sequencing and annotation.</title>
        <authorList>
            <consortium name="The Broad Institute Genomics Platform"/>
            <consortium name="The Broad Institute Genome Sequencing Center for Infectious Disease"/>
            <person name="Wu L."/>
            <person name="Ma J."/>
        </authorList>
    </citation>
    <scope>NUCLEOTIDE SEQUENCE [LARGE SCALE GENOMIC DNA]</scope>
    <source>
        <strain evidence="6">CCUG 61948</strain>
    </source>
</reference>